<sequence>MKGQKINKKGNTVVAVVCLLIGLALLAGGIYLLVAGGEAVNGGIMVGLGALIIALFGCTMYLIVNFEKLQRKAEEKAAKEAEARRMARRMEADRLRAERRSELGAGTAAADKEKSANDENDG</sequence>
<organism evidence="3 4">
    <name type="scientific">Candidatus Limadaptatus stercorigallinarum</name>
    <dbReference type="NCBI Taxonomy" id="2840845"/>
    <lineage>
        <taxon>Bacteria</taxon>
        <taxon>Bacillati</taxon>
        <taxon>Bacillota</taxon>
        <taxon>Clostridia</taxon>
        <taxon>Eubacteriales</taxon>
        <taxon>Candidatus Limadaptatus</taxon>
    </lineage>
</organism>
<reference evidence="3" key="1">
    <citation type="submission" date="2020-10" db="EMBL/GenBank/DDBJ databases">
        <authorList>
            <person name="Gilroy R."/>
        </authorList>
    </citation>
    <scope>NUCLEOTIDE SEQUENCE</scope>
    <source>
        <strain evidence="3">1063</strain>
    </source>
</reference>
<feature type="region of interest" description="Disordered" evidence="1">
    <location>
        <begin position="77"/>
        <end position="122"/>
    </location>
</feature>
<feature type="compositionally biased region" description="Basic and acidic residues" evidence="1">
    <location>
        <begin position="110"/>
        <end position="122"/>
    </location>
</feature>
<keyword evidence="2" id="KW-0472">Membrane</keyword>
<reference evidence="3" key="2">
    <citation type="journal article" date="2021" name="PeerJ">
        <title>Extensive microbial diversity within the chicken gut microbiome revealed by metagenomics and culture.</title>
        <authorList>
            <person name="Gilroy R."/>
            <person name="Ravi A."/>
            <person name="Getino M."/>
            <person name="Pursley I."/>
            <person name="Horton D.L."/>
            <person name="Alikhan N.F."/>
            <person name="Baker D."/>
            <person name="Gharbi K."/>
            <person name="Hall N."/>
            <person name="Watson M."/>
            <person name="Adriaenssens E.M."/>
            <person name="Foster-Nyarko E."/>
            <person name="Jarju S."/>
            <person name="Secka A."/>
            <person name="Antonio M."/>
            <person name="Oren A."/>
            <person name="Chaudhuri R.R."/>
            <person name="La Ragione R."/>
            <person name="Hildebrand F."/>
            <person name="Pallen M.J."/>
        </authorList>
    </citation>
    <scope>NUCLEOTIDE SEQUENCE</scope>
    <source>
        <strain evidence="3">1063</strain>
    </source>
</reference>
<evidence type="ECO:0000256" key="2">
    <source>
        <dbReference type="SAM" id="Phobius"/>
    </source>
</evidence>
<dbReference type="AlphaFoldDB" id="A0A9D1HSA1"/>
<name>A0A9D1HSA1_9FIRM</name>
<feature type="compositionally biased region" description="Basic and acidic residues" evidence="1">
    <location>
        <begin position="77"/>
        <end position="102"/>
    </location>
</feature>
<feature type="transmembrane region" description="Helical" evidence="2">
    <location>
        <begin position="40"/>
        <end position="64"/>
    </location>
</feature>
<keyword evidence="2" id="KW-0812">Transmembrane</keyword>
<proteinExistence type="predicted"/>
<comment type="caution">
    <text evidence="3">The sequence shown here is derived from an EMBL/GenBank/DDBJ whole genome shotgun (WGS) entry which is preliminary data.</text>
</comment>
<keyword evidence="2" id="KW-1133">Transmembrane helix</keyword>
<gene>
    <name evidence="3" type="ORF">IAD51_05785</name>
</gene>
<evidence type="ECO:0000256" key="1">
    <source>
        <dbReference type="SAM" id="MobiDB-lite"/>
    </source>
</evidence>
<evidence type="ECO:0000313" key="3">
    <source>
        <dbReference type="EMBL" id="HIU21721.1"/>
    </source>
</evidence>
<accession>A0A9D1HSA1</accession>
<evidence type="ECO:0000313" key="4">
    <source>
        <dbReference type="Proteomes" id="UP000824088"/>
    </source>
</evidence>
<dbReference type="Proteomes" id="UP000824088">
    <property type="component" value="Unassembled WGS sequence"/>
</dbReference>
<feature type="transmembrane region" description="Helical" evidence="2">
    <location>
        <begin position="12"/>
        <end position="34"/>
    </location>
</feature>
<protein>
    <submittedName>
        <fullName evidence="3">Uncharacterized protein</fullName>
    </submittedName>
</protein>
<dbReference type="EMBL" id="DVMN01000103">
    <property type="protein sequence ID" value="HIU21721.1"/>
    <property type="molecule type" value="Genomic_DNA"/>
</dbReference>